<dbReference type="PROSITE" id="PS50937">
    <property type="entry name" value="HTH_MERR_2"/>
    <property type="match status" value="1"/>
</dbReference>
<name>A0A850C9G1_9ACTN</name>
<evidence type="ECO:0000313" key="7">
    <source>
        <dbReference type="Proteomes" id="UP000574690"/>
    </source>
</evidence>
<protein>
    <submittedName>
        <fullName evidence="6">MerR family transcriptional regulator</fullName>
    </submittedName>
</protein>
<evidence type="ECO:0000259" key="5">
    <source>
        <dbReference type="PROSITE" id="PS50937"/>
    </source>
</evidence>
<dbReference type="EMBL" id="JABFXE010000429">
    <property type="protein sequence ID" value="NUQ88817.1"/>
    <property type="molecule type" value="Genomic_DNA"/>
</dbReference>
<evidence type="ECO:0000256" key="2">
    <source>
        <dbReference type="ARBA" id="ARBA00023015"/>
    </source>
</evidence>
<keyword evidence="3" id="KW-0238">DNA-binding</keyword>
<keyword evidence="2" id="KW-0805">Transcription regulation</keyword>
<dbReference type="Proteomes" id="UP000574690">
    <property type="component" value="Unassembled WGS sequence"/>
</dbReference>
<evidence type="ECO:0000256" key="1">
    <source>
        <dbReference type="ARBA" id="ARBA00022491"/>
    </source>
</evidence>
<dbReference type="PANTHER" id="PTHR30204:SF69">
    <property type="entry name" value="MERR-FAMILY TRANSCRIPTIONAL REGULATOR"/>
    <property type="match status" value="1"/>
</dbReference>
<sequence>MLIGELAGRFGLAAHVLRHWEDEGLLAPERVNGRRTYGDQHAVRVAMILRGKAAGLRLDQLRAVLDAPGGASRRELLREHRDALDERIRELAASRELIDHVLHCEAEDFTRCPAFIRLVASLEDGAAPHYC</sequence>
<feature type="domain" description="HTH merR-type" evidence="5">
    <location>
        <begin position="1"/>
        <end position="67"/>
    </location>
</feature>
<dbReference type="SUPFAM" id="SSF46955">
    <property type="entry name" value="Putative DNA-binding domain"/>
    <property type="match status" value="1"/>
</dbReference>
<comment type="caution">
    <text evidence="6">The sequence shown here is derived from an EMBL/GenBank/DDBJ whole genome shotgun (WGS) entry which is preliminary data.</text>
</comment>
<dbReference type="Gene3D" id="1.10.1660.10">
    <property type="match status" value="1"/>
</dbReference>
<dbReference type="GO" id="GO:0003700">
    <property type="term" value="F:DNA-binding transcription factor activity"/>
    <property type="evidence" value="ECO:0007669"/>
    <property type="project" value="InterPro"/>
</dbReference>
<dbReference type="Pfam" id="PF13411">
    <property type="entry name" value="MerR_1"/>
    <property type="match status" value="1"/>
</dbReference>
<evidence type="ECO:0000313" key="6">
    <source>
        <dbReference type="EMBL" id="NUQ88817.1"/>
    </source>
</evidence>
<dbReference type="GO" id="GO:0003677">
    <property type="term" value="F:DNA binding"/>
    <property type="evidence" value="ECO:0007669"/>
    <property type="project" value="UniProtKB-KW"/>
</dbReference>
<evidence type="ECO:0000256" key="3">
    <source>
        <dbReference type="ARBA" id="ARBA00023125"/>
    </source>
</evidence>
<dbReference type="InterPro" id="IPR047057">
    <property type="entry name" value="MerR_fam"/>
</dbReference>
<proteinExistence type="predicted"/>
<dbReference type="InterPro" id="IPR009061">
    <property type="entry name" value="DNA-bd_dom_put_sf"/>
</dbReference>
<dbReference type="AlphaFoldDB" id="A0A850C9G1"/>
<accession>A0A850C9G1</accession>
<keyword evidence="1" id="KW-0678">Repressor</keyword>
<dbReference type="PANTHER" id="PTHR30204">
    <property type="entry name" value="REDOX-CYCLING DRUG-SENSING TRANSCRIPTIONAL ACTIVATOR SOXR"/>
    <property type="match status" value="1"/>
</dbReference>
<gene>
    <name evidence="6" type="ORF">HOQ43_10195</name>
</gene>
<reference evidence="6 7" key="1">
    <citation type="submission" date="2020-05" db="EMBL/GenBank/DDBJ databases">
        <title>DNA-SIP metagenomic assembled genomes.</title>
        <authorList>
            <person name="Yu J."/>
        </authorList>
    </citation>
    <scope>NUCLEOTIDE SEQUENCE [LARGE SCALE GENOMIC DNA]</scope>
    <source>
        <strain evidence="6">Bin5.27</strain>
    </source>
</reference>
<dbReference type="InterPro" id="IPR000551">
    <property type="entry name" value="MerR-type_HTH_dom"/>
</dbReference>
<evidence type="ECO:0000256" key="4">
    <source>
        <dbReference type="ARBA" id="ARBA00023163"/>
    </source>
</evidence>
<organism evidence="6 7">
    <name type="scientific">Glycomyces artemisiae</name>
    <dbReference type="NCBI Taxonomy" id="1076443"/>
    <lineage>
        <taxon>Bacteria</taxon>
        <taxon>Bacillati</taxon>
        <taxon>Actinomycetota</taxon>
        <taxon>Actinomycetes</taxon>
        <taxon>Glycomycetales</taxon>
        <taxon>Glycomycetaceae</taxon>
        <taxon>Glycomyces</taxon>
    </lineage>
</organism>
<keyword evidence="4" id="KW-0804">Transcription</keyword>
<dbReference type="SMART" id="SM00422">
    <property type="entry name" value="HTH_MERR"/>
    <property type="match status" value="1"/>
</dbReference>